<protein>
    <recommendedName>
        <fullName evidence="4">Alpha/beta hydrolase</fullName>
    </recommendedName>
</protein>
<sequence>MKTTLLTLVLLLMASLLQGQNLAGNWNGILDVQGTQLHVVFHITKEGDTYKATMDSPDQYVSGIPVTLIAVTYSHIKIEMANIGMVYEGTLSDNQITGKWMQSGRSFPLVLSRIEGQD</sequence>
<organism evidence="2 3">
    <name type="scientific">Chryseosolibacter indicus</name>
    <dbReference type="NCBI Taxonomy" id="2782351"/>
    <lineage>
        <taxon>Bacteria</taxon>
        <taxon>Pseudomonadati</taxon>
        <taxon>Bacteroidota</taxon>
        <taxon>Cytophagia</taxon>
        <taxon>Cytophagales</taxon>
        <taxon>Chryseotaleaceae</taxon>
        <taxon>Chryseosolibacter</taxon>
    </lineage>
</organism>
<name>A0ABS5W0P8_9BACT</name>
<accession>A0ABS5W0P8</accession>
<gene>
    <name evidence="2" type="ORF">KK060_21375</name>
</gene>
<dbReference type="EMBL" id="JAHESD010000070">
    <property type="protein sequence ID" value="MBT1705856.1"/>
    <property type="molecule type" value="Genomic_DNA"/>
</dbReference>
<proteinExistence type="predicted"/>
<keyword evidence="3" id="KW-1185">Reference proteome</keyword>
<dbReference type="Proteomes" id="UP000772618">
    <property type="component" value="Unassembled WGS sequence"/>
</dbReference>
<evidence type="ECO:0008006" key="4">
    <source>
        <dbReference type="Google" id="ProtNLM"/>
    </source>
</evidence>
<evidence type="ECO:0000313" key="3">
    <source>
        <dbReference type="Proteomes" id="UP000772618"/>
    </source>
</evidence>
<evidence type="ECO:0000256" key="1">
    <source>
        <dbReference type="SAM" id="SignalP"/>
    </source>
</evidence>
<evidence type="ECO:0000313" key="2">
    <source>
        <dbReference type="EMBL" id="MBT1705856.1"/>
    </source>
</evidence>
<comment type="caution">
    <text evidence="2">The sequence shown here is derived from an EMBL/GenBank/DDBJ whole genome shotgun (WGS) entry which is preliminary data.</text>
</comment>
<reference evidence="2 3" key="1">
    <citation type="submission" date="2021-05" db="EMBL/GenBank/DDBJ databases">
        <title>A Polyphasic approach of four new species of the genus Ohtaekwangia: Ohtaekwangia histidinii sp. nov., Ohtaekwangia cretensis sp. nov., Ohtaekwangia indiensis sp. nov., Ohtaekwangia reichenbachii sp. nov. from diverse environment.</title>
        <authorList>
            <person name="Octaviana S."/>
        </authorList>
    </citation>
    <scope>NUCLEOTIDE SEQUENCE [LARGE SCALE GENOMIC DNA]</scope>
    <source>
        <strain evidence="2 3">PWU20</strain>
    </source>
</reference>
<dbReference type="RefSeq" id="WP_254156101.1">
    <property type="nucleotide sequence ID" value="NZ_JAHESD010000070.1"/>
</dbReference>
<feature type="chain" id="PRO_5045364317" description="Alpha/beta hydrolase" evidence="1">
    <location>
        <begin position="24"/>
        <end position="118"/>
    </location>
</feature>
<feature type="signal peptide" evidence="1">
    <location>
        <begin position="1"/>
        <end position="23"/>
    </location>
</feature>
<keyword evidence="1" id="KW-0732">Signal</keyword>